<comment type="caution">
    <text evidence="1">The sequence shown here is derived from an EMBL/GenBank/DDBJ whole genome shotgun (WGS) entry which is preliminary data.</text>
</comment>
<proteinExistence type="predicted"/>
<evidence type="ECO:0000313" key="1">
    <source>
        <dbReference type="EMBL" id="VVD87382.1"/>
    </source>
</evidence>
<reference evidence="1 2" key="1">
    <citation type="submission" date="2019-08" db="EMBL/GenBank/DDBJ databases">
        <authorList>
            <person name="Peeters C."/>
        </authorList>
    </citation>
    <scope>NUCLEOTIDE SEQUENCE [LARGE SCALE GENOMIC DNA]</scope>
    <source>
        <strain evidence="1 2">LMG 20602</strain>
    </source>
</reference>
<dbReference type="EMBL" id="CABPRV010000003">
    <property type="protein sequence ID" value="VVD87382.1"/>
    <property type="molecule type" value="Genomic_DNA"/>
</dbReference>
<name>A0ABY6VUA6_9BURK</name>
<protein>
    <recommendedName>
        <fullName evidence="3">Lipoprotein</fullName>
    </recommendedName>
</protein>
<sequence>MDGFECHRSGFTQLVFDARPRGGIHRARSSFFEVCVVKRLPVVLGFVAVAAAMASSSAFAWHSGVRVWVGPGYYPYPYAYPYAAPTPYYAPPLVVVPTQPQQYVEQPQPGAQNDQPGASSDTWYYCDKAGAYYPYVKTCPAGWREVPAQPASN</sequence>
<evidence type="ECO:0000313" key="2">
    <source>
        <dbReference type="Proteomes" id="UP000366065"/>
    </source>
</evidence>
<organism evidence="1 2">
    <name type="scientific">Pandoraea capi</name>
    <dbReference type="NCBI Taxonomy" id="2508286"/>
    <lineage>
        <taxon>Bacteria</taxon>
        <taxon>Pseudomonadati</taxon>
        <taxon>Pseudomonadota</taxon>
        <taxon>Betaproteobacteria</taxon>
        <taxon>Burkholderiales</taxon>
        <taxon>Burkholderiaceae</taxon>
        <taxon>Pandoraea</taxon>
    </lineage>
</organism>
<gene>
    <name evidence="1" type="ORF">PCA20602_01439</name>
</gene>
<dbReference type="Proteomes" id="UP000366065">
    <property type="component" value="Unassembled WGS sequence"/>
</dbReference>
<keyword evidence="2" id="KW-1185">Reference proteome</keyword>
<accession>A0ABY6VUA6</accession>
<evidence type="ECO:0008006" key="3">
    <source>
        <dbReference type="Google" id="ProtNLM"/>
    </source>
</evidence>